<dbReference type="InterPro" id="IPR000551">
    <property type="entry name" value="MerR-type_HTH_dom"/>
</dbReference>
<comment type="caution">
    <text evidence="4">The sequence shown here is derived from an EMBL/GenBank/DDBJ whole genome shotgun (WGS) entry which is preliminary data.</text>
</comment>
<keyword evidence="5" id="KW-1185">Reference proteome</keyword>
<dbReference type="InterPro" id="IPR047057">
    <property type="entry name" value="MerR_fam"/>
</dbReference>
<proteinExistence type="predicted"/>
<dbReference type="InterPro" id="IPR009061">
    <property type="entry name" value="DNA-bd_dom_put_sf"/>
</dbReference>
<dbReference type="PANTHER" id="PTHR30204">
    <property type="entry name" value="REDOX-CYCLING DRUG-SENSING TRANSCRIPTIONAL ACTIVATOR SOXR"/>
    <property type="match status" value="1"/>
</dbReference>
<accession>A0A3R7HCK7</accession>
<evidence type="ECO:0000256" key="1">
    <source>
        <dbReference type="ARBA" id="ARBA00023125"/>
    </source>
</evidence>
<dbReference type="Pfam" id="PF13411">
    <property type="entry name" value="MerR_1"/>
    <property type="match status" value="1"/>
</dbReference>
<reference evidence="4 5" key="1">
    <citation type="journal article" date="2014" name="Genome Announc.">
        <title>Draft Genome Sequence of Streptomyces fradiae ATCC 19609, a Strain Highly Sensitive to Antibiotics.</title>
        <authorList>
            <person name="Bekker O.B."/>
            <person name="Klimina K.M."/>
            <person name="Vatlin A.A."/>
            <person name="Zakharevich N.V."/>
            <person name="Kasianov A.S."/>
            <person name="Danilenko V.N."/>
        </authorList>
    </citation>
    <scope>NUCLEOTIDE SEQUENCE [LARGE SCALE GENOMIC DNA]</scope>
    <source>
        <strain evidence="4 5">ATCC 19609</strain>
    </source>
</reference>
<dbReference type="GO" id="GO:0003700">
    <property type="term" value="F:DNA-binding transcription factor activity"/>
    <property type="evidence" value="ECO:0007669"/>
    <property type="project" value="InterPro"/>
</dbReference>
<keyword evidence="1" id="KW-0238">DNA-binding</keyword>
<feature type="domain" description="HTH merR-type" evidence="3">
    <location>
        <begin position="6"/>
        <end position="75"/>
    </location>
</feature>
<dbReference type="EMBL" id="JNAD02000010">
    <property type="protein sequence ID" value="RKM93649.1"/>
    <property type="molecule type" value="Genomic_DNA"/>
</dbReference>
<name>A0A3R7HCK7_9ACTN</name>
<evidence type="ECO:0000313" key="4">
    <source>
        <dbReference type="EMBL" id="RKM93649.1"/>
    </source>
</evidence>
<feature type="region of interest" description="Disordered" evidence="2">
    <location>
        <begin position="333"/>
        <end position="361"/>
    </location>
</feature>
<dbReference type="GO" id="GO:0003677">
    <property type="term" value="F:DNA binding"/>
    <property type="evidence" value="ECO:0007669"/>
    <property type="project" value="UniProtKB-KW"/>
</dbReference>
<organism evidence="4 5">
    <name type="scientific">Streptomyces xinghaiensis</name>
    <dbReference type="NCBI Taxonomy" id="1038928"/>
    <lineage>
        <taxon>Bacteria</taxon>
        <taxon>Bacillati</taxon>
        <taxon>Actinomycetota</taxon>
        <taxon>Actinomycetes</taxon>
        <taxon>Kitasatosporales</taxon>
        <taxon>Streptomycetaceae</taxon>
        <taxon>Streptomyces</taxon>
    </lineage>
</organism>
<dbReference type="PROSITE" id="PS50937">
    <property type="entry name" value="HTH_MERR_2"/>
    <property type="match status" value="1"/>
</dbReference>
<dbReference type="PANTHER" id="PTHR30204:SF93">
    <property type="entry name" value="HTH MERR-TYPE DOMAIN-CONTAINING PROTEIN"/>
    <property type="match status" value="1"/>
</dbReference>
<dbReference type="OrthoDB" id="9809391at2"/>
<gene>
    <name evidence="4" type="ORF">SFRA_020995</name>
</gene>
<dbReference type="Gene3D" id="1.10.1660.10">
    <property type="match status" value="1"/>
</dbReference>
<evidence type="ECO:0000313" key="5">
    <source>
        <dbReference type="Proteomes" id="UP000028058"/>
    </source>
</evidence>
<dbReference type="SUPFAM" id="SSF46955">
    <property type="entry name" value="Putative DNA-binding domain"/>
    <property type="match status" value="1"/>
</dbReference>
<dbReference type="Proteomes" id="UP000028058">
    <property type="component" value="Unassembled WGS sequence"/>
</dbReference>
<dbReference type="RefSeq" id="WP_078961573.1">
    <property type="nucleotide sequence ID" value="NZ_JBFACB010000010.1"/>
</dbReference>
<evidence type="ECO:0000259" key="3">
    <source>
        <dbReference type="PROSITE" id="PS50937"/>
    </source>
</evidence>
<dbReference type="SMART" id="SM00422">
    <property type="entry name" value="HTH_MERR"/>
    <property type="match status" value="1"/>
</dbReference>
<dbReference type="AlphaFoldDB" id="A0A3R7HCK7"/>
<dbReference type="CDD" id="cd00592">
    <property type="entry name" value="HTH_MerR-like"/>
    <property type="match status" value="1"/>
</dbReference>
<dbReference type="PRINTS" id="PR00040">
    <property type="entry name" value="HTHMERR"/>
</dbReference>
<evidence type="ECO:0000256" key="2">
    <source>
        <dbReference type="SAM" id="MobiDB-lite"/>
    </source>
</evidence>
<protein>
    <submittedName>
        <fullName evidence="4">MerR family transcriptional regulator</fullName>
    </submittedName>
</protein>
<sequence>MSDHELYPIGDAARRSGLSVSAVRFYADAGLVEPTGLNGAGHRMYDIDAIARLELVRTLRELDTGLDEIRRLLEGDTTLHGLLTTHLGIVERQERTLRARRAVLRALIKQGGGTPAQAGLMHKLVSMTDEEREQTIDDFWHDVGEDLDVPEGFVDRLRTMRPVLPADPTAAQLEAWIELADLVTDPGFRDAVRAYLQDAYSTPEARVLATDPFQDFIHVTGAPLMEELLAAYRAGEPPRSPRAQQAVTRFMEAATALSGTPLTPEVRNRMADGYRRIPGILRRLAQDEATSGGPVYDDTHGRYLSLVARINGTAPEDHHDPLPCAWIADAMRDAGPPHPRRPGTEAAGATVITDPPPANGR</sequence>